<evidence type="ECO:0000256" key="3">
    <source>
        <dbReference type="ARBA" id="ARBA00022801"/>
    </source>
</evidence>
<evidence type="ECO:0000256" key="8">
    <source>
        <dbReference type="SAM" id="MobiDB-lite"/>
    </source>
</evidence>
<dbReference type="Gene3D" id="3.40.710.10">
    <property type="entry name" value="DD-peptidase/beta-lactamase superfamily"/>
    <property type="match status" value="1"/>
</dbReference>
<reference evidence="11" key="1">
    <citation type="submission" date="2023-07" db="EMBL/GenBank/DDBJ databases">
        <title>Conexibacter stalactiti sp. nov., isolated from stalactites in a lava cave and emended description of the genus Conexibacter.</title>
        <authorList>
            <person name="Lee S.D."/>
        </authorList>
    </citation>
    <scope>NUCLEOTIDE SEQUENCE [LARGE SCALE GENOMIC DNA]</scope>
    <source>
        <strain evidence="11">KCTC 39840</strain>
    </source>
</reference>
<accession>A0ABU4HWB6</accession>
<comment type="similarity">
    <text evidence="1 7">Belongs to the peptidase S11 family.</text>
</comment>
<dbReference type="EC" id="3.4.-.-" evidence="10"/>
<evidence type="ECO:0000256" key="6">
    <source>
        <dbReference type="ARBA" id="ARBA00023316"/>
    </source>
</evidence>
<keyword evidence="10" id="KW-0121">Carboxypeptidase</keyword>
<dbReference type="RefSeq" id="WP_318600059.1">
    <property type="nucleotide sequence ID" value="NZ_JAWSTH010000094.1"/>
</dbReference>
<evidence type="ECO:0000256" key="4">
    <source>
        <dbReference type="ARBA" id="ARBA00022960"/>
    </source>
</evidence>
<dbReference type="InterPro" id="IPR012338">
    <property type="entry name" value="Beta-lactam/transpept-like"/>
</dbReference>
<dbReference type="EMBL" id="JAWSTH010000094">
    <property type="protein sequence ID" value="MDW5597593.1"/>
    <property type="molecule type" value="Genomic_DNA"/>
</dbReference>
<dbReference type="SUPFAM" id="SSF56601">
    <property type="entry name" value="beta-lactamase/transpeptidase-like"/>
    <property type="match status" value="1"/>
</dbReference>
<feature type="compositionally biased region" description="Low complexity" evidence="8">
    <location>
        <begin position="34"/>
        <end position="46"/>
    </location>
</feature>
<dbReference type="PRINTS" id="PR00725">
    <property type="entry name" value="DADACBPTASE1"/>
</dbReference>
<evidence type="ECO:0000256" key="5">
    <source>
        <dbReference type="ARBA" id="ARBA00022984"/>
    </source>
</evidence>
<dbReference type="GO" id="GO:0004180">
    <property type="term" value="F:carboxypeptidase activity"/>
    <property type="evidence" value="ECO:0007669"/>
    <property type="project" value="UniProtKB-KW"/>
</dbReference>
<keyword evidence="3 10" id="KW-0378">Hydrolase</keyword>
<keyword evidence="11" id="KW-1185">Reference proteome</keyword>
<gene>
    <name evidence="10" type="ORF">R7226_24800</name>
</gene>
<dbReference type="Proteomes" id="UP001284601">
    <property type="component" value="Unassembled WGS sequence"/>
</dbReference>
<feature type="region of interest" description="Disordered" evidence="8">
    <location>
        <begin position="33"/>
        <end position="66"/>
    </location>
</feature>
<evidence type="ECO:0000313" key="11">
    <source>
        <dbReference type="Proteomes" id="UP001284601"/>
    </source>
</evidence>
<keyword evidence="5" id="KW-0573">Peptidoglycan synthesis</keyword>
<protein>
    <submittedName>
        <fullName evidence="10">D-alanyl-D-alanine carboxypeptidase family protein</fullName>
        <ecNumber evidence="10">3.4.-.-</ecNumber>
    </submittedName>
</protein>
<keyword evidence="10" id="KW-0645">Protease</keyword>
<keyword evidence="2" id="KW-0732">Signal</keyword>
<dbReference type="InterPro" id="IPR001967">
    <property type="entry name" value="Peptidase_S11_N"/>
</dbReference>
<evidence type="ECO:0000256" key="1">
    <source>
        <dbReference type="ARBA" id="ARBA00007164"/>
    </source>
</evidence>
<dbReference type="Pfam" id="PF00768">
    <property type="entry name" value="Peptidase_S11"/>
    <property type="match status" value="1"/>
</dbReference>
<dbReference type="PANTHER" id="PTHR21581">
    <property type="entry name" value="D-ALANYL-D-ALANINE CARBOXYPEPTIDASE"/>
    <property type="match status" value="1"/>
</dbReference>
<organism evidence="10 11">
    <name type="scientific">Conexibacter stalactiti</name>
    <dbReference type="NCBI Taxonomy" id="1940611"/>
    <lineage>
        <taxon>Bacteria</taxon>
        <taxon>Bacillati</taxon>
        <taxon>Actinomycetota</taxon>
        <taxon>Thermoleophilia</taxon>
        <taxon>Solirubrobacterales</taxon>
        <taxon>Conexibacteraceae</taxon>
        <taxon>Conexibacter</taxon>
    </lineage>
</organism>
<evidence type="ECO:0000313" key="10">
    <source>
        <dbReference type="EMBL" id="MDW5597593.1"/>
    </source>
</evidence>
<proteinExistence type="inferred from homology"/>
<sequence>MGSVAFAGLLALLVAAAVVVLGSDRLDRAGDAGAGLAASSGPPASAIGGGPPAEAPPTPQPHDWGRIPSEAVVALNLRKPPRSGLLVDATSGRVLWRHEPERRLPIASVTKMMTALLVAERTTPREPVAITREALAYTGSGVGLLPKGKRAQAETLLYGLLLPSGNDAAIALAQHVAGSVPRFVRMMNARARELGLSCTRFASPSGIVDRGNWSCAPDLALLAQELLRVPRLARVVRTPLAVMPLPVRGGRVWLANHNPLLRAGYRGADGVKTGYTDAAGRCFVASATRGRTRLIAVLLGSPDPGKQAARLLDAGFAALANSPAHN</sequence>
<evidence type="ECO:0000259" key="9">
    <source>
        <dbReference type="Pfam" id="PF00768"/>
    </source>
</evidence>
<evidence type="ECO:0000256" key="7">
    <source>
        <dbReference type="RuleBase" id="RU004016"/>
    </source>
</evidence>
<name>A0ABU4HWB6_9ACTN</name>
<comment type="caution">
    <text evidence="10">The sequence shown here is derived from an EMBL/GenBank/DDBJ whole genome shotgun (WGS) entry which is preliminary data.</text>
</comment>
<dbReference type="PANTHER" id="PTHR21581:SF6">
    <property type="entry name" value="TRAFFICKING PROTEIN PARTICLE COMPLEX SUBUNIT 12"/>
    <property type="match status" value="1"/>
</dbReference>
<dbReference type="InterPro" id="IPR018044">
    <property type="entry name" value="Peptidase_S11"/>
</dbReference>
<keyword evidence="4" id="KW-0133">Cell shape</keyword>
<feature type="domain" description="Peptidase S11 D-alanyl-D-alanine carboxypeptidase A N-terminal" evidence="9">
    <location>
        <begin position="83"/>
        <end position="301"/>
    </location>
</feature>
<evidence type="ECO:0000256" key="2">
    <source>
        <dbReference type="ARBA" id="ARBA00022729"/>
    </source>
</evidence>
<keyword evidence="6" id="KW-0961">Cell wall biogenesis/degradation</keyword>